<comment type="caution">
    <text evidence="1">The sequence shown here is derived from an EMBL/GenBank/DDBJ whole genome shotgun (WGS) entry which is preliminary data.</text>
</comment>
<proteinExistence type="predicted"/>
<keyword evidence="3" id="KW-1185">Reference proteome</keyword>
<reference evidence="1" key="1">
    <citation type="submission" date="2020-08" db="EMBL/GenBank/DDBJ databases">
        <title>Multicomponent nature underlies the extraordinary mechanical properties of spider dragline silk.</title>
        <authorList>
            <person name="Kono N."/>
            <person name="Nakamura H."/>
            <person name="Mori M."/>
            <person name="Yoshida Y."/>
            <person name="Ohtoshi R."/>
            <person name="Malay A.D."/>
            <person name="Moran D.A.P."/>
            <person name="Tomita M."/>
            <person name="Numata K."/>
            <person name="Arakawa K."/>
        </authorList>
    </citation>
    <scope>NUCLEOTIDE SEQUENCE</scope>
</reference>
<dbReference type="EMBL" id="BMAV01008470">
    <property type="protein sequence ID" value="GFY52113.1"/>
    <property type="molecule type" value="Genomic_DNA"/>
</dbReference>
<organism evidence="1 3">
    <name type="scientific">Trichonephila inaurata madagascariensis</name>
    <dbReference type="NCBI Taxonomy" id="2747483"/>
    <lineage>
        <taxon>Eukaryota</taxon>
        <taxon>Metazoa</taxon>
        <taxon>Ecdysozoa</taxon>
        <taxon>Arthropoda</taxon>
        <taxon>Chelicerata</taxon>
        <taxon>Arachnida</taxon>
        <taxon>Araneae</taxon>
        <taxon>Araneomorphae</taxon>
        <taxon>Entelegynae</taxon>
        <taxon>Araneoidea</taxon>
        <taxon>Nephilidae</taxon>
        <taxon>Trichonephila</taxon>
        <taxon>Trichonephila inaurata</taxon>
    </lineage>
</organism>
<dbReference type="AlphaFoldDB" id="A0A8X6MEG3"/>
<name>A0A8X6MEG3_9ARAC</name>
<sequence>MLPNSPSPYFIRLLTEQETKALECNENMRKILLKRWEKDIPKEARNTEIPYPYGYSWNGINIYLGIPVKKVIACENSLNVGNLDTAKARVLDLAVVVLINVAVG</sequence>
<dbReference type="EMBL" id="BMAV01026490">
    <property type="protein sequence ID" value="GFS50852.1"/>
    <property type="molecule type" value="Genomic_DNA"/>
</dbReference>
<evidence type="ECO:0000313" key="1">
    <source>
        <dbReference type="EMBL" id="GFS50852.1"/>
    </source>
</evidence>
<protein>
    <submittedName>
        <fullName evidence="1">Uncharacterized protein</fullName>
    </submittedName>
</protein>
<evidence type="ECO:0000313" key="2">
    <source>
        <dbReference type="EMBL" id="GFY52113.1"/>
    </source>
</evidence>
<gene>
    <name evidence="1" type="ORF">TNIN_136661</name>
    <name evidence="2" type="ORF">TNIN_41981</name>
</gene>
<dbReference type="Proteomes" id="UP000886998">
    <property type="component" value="Unassembled WGS sequence"/>
</dbReference>
<evidence type="ECO:0000313" key="3">
    <source>
        <dbReference type="Proteomes" id="UP000886998"/>
    </source>
</evidence>
<accession>A0A8X6MEG3</accession>